<dbReference type="RefSeq" id="WP_282542802.1">
    <property type="nucleotide sequence ID" value="NZ_JASCIQ010000012.1"/>
</dbReference>
<comment type="caution">
    <text evidence="4">The sequence shown here is derived from an EMBL/GenBank/DDBJ whole genome shotgun (WGS) entry which is preliminary data.</text>
</comment>
<sequence length="470" mass="49285">MSMDKGRGGPERPEGPNGGEHPEHPEPTAEQQHDQQGPQEPHDQPPAQDRPGPQPQPDPQQHHQPQPQPPQAPQAPPAPQTPQAAPPPGPYPGAPGPYGPGPGGPYPGAPGPDAWGRPGWGAWGPPPAPKPGVIPLRPLQLGDILGGTFAAVGRCWKSLFGISLIAYGGAILALALAVGLAYGLVGDHFRAFADTPDHDEPLWTHTQPVIVAGISLWVFAVLVMIVASATVSAVCPAALQDAVLGKPSTFGAVWRRTMARVPAVIGTGLLTALIVAVPILLLAGVGLVITVVSVTDRTDPGPVLALWVLGMFAMMPLVTWLWIRFSLAPAAAVFESAGPVTALRRSARLVRGSWWRIFGISLLVHLMAGIAGYLIQLPFNMIGMFSAMPAAGTMSPNPDPAEVFAVMGVFMFFIMLGALISQLVTSLFPQLATSLLYVDQRIRKESLDVTLAQAAGVPLTPAPAPTPYQG</sequence>
<name>A0ABT6S9P7_9ACTN</name>
<dbReference type="InterPro" id="IPR057169">
    <property type="entry name" value="DUF7847"/>
</dbReference>
<keyword evidence="2" id="KW-1133">Transmembrane helix</keyword>
<keyword evidence="2" id="KW-0472">Membrane</keyword>
<dbReference type="Proteomes" id="UP001223978">
    <property type="component" value="Unassembled WGS sequence"/>
</dbReference>
<evidence type="ECO:0000256" key="1">
    <source>
        <dbReference type="SAM" id="MobiDB-lite"/>
    </source>
</evidence>
<evidence type="ECO:0000259" key="3">
    <source>
        <dbReference type="Pfam" id="PF25231"/>
    </source>
</evidence>
<gene>
    <name evidence="4" type="ORF">QIS96_13655</name>
</gene>
<dbReference type="Pfam" id="PF25231">
    <property type="entry name" value="DUF7847"/>
    <property type="match status" value="1"/>
</dbReference>
<keyword evidence="5" id="KW-1185">Reference proteome</keyword>
<dbReference type="EMBL" id="JASCIQ010000012">
    <property type="protein sequence ID" value="MDI3404860.1"/>
    <property type="molecule type" value="Genomic_DNA"/>
</dbReference>
<accession>A0ABT6S9P7</accession>
<evidence type="ECO:0000313" key="4">
    <source>
        <dbReference type="EMBL" id="MDI3404860.1"/>
    </source>
</evidence>
<feature type="transmembrane region" description="Helical" evidence="2">
    <location>
        <begin position="259"/>
        <end position="292"/>
    </location>
</feature>
<feature type="transmembrane region" description="Helical" evidence="2">
    <location>
        <begin position="164"/>
        <end position="185"/>
    </location>
</feature>
<feature type="transmembrane region" description="Helical" evidence="2">
    <location>
        <begin position="354"/>
        <end position="375"/>
    </location>
</feature>
<evidence type="ECO:0000313" key="5">
    <source>
        <dbReference type="Proteomes" id="UP001223978"/>
    </source>
</evidence>
<organism evidence="4 5">
    <name type="scientific">Streptomyces cavernicola</name>
    <dbReference type="NCBI Taxonomy" id="3043613"/>
    <lineage>
        <taxon>Bacteria</taxon>
        <taxon>Bacillati</taxon>
        <taxon>Actinomycetota</taxon>
        <taxon>Actinomycetes</taxon>
        <taxon>Kitasatosporales</taxon>
        <taxon>Streptomycetaceae</taxon>
        <taxon>Streptomyces</taxon>
    </lineage>
</organism>
<dbReference type="PANTHER" id="PTHR48125:SF12">
    <property type="entry name" value="AT HOOK TRANSCRIPTION FACTOR FAMILY-RELATED"/>
    <property type="match status" value="1"/>
</dbReference>
<feature type="compositionally biased region" description="Pro residues" evidence="1">
    <location>
        <begin position="66"/>
        <end position="110"/>
    </location>
</feature>
<feature type="transmembrane region" description="Helical" evidence="2">
    <location>
        <begin position="304"/>
        <end position="323"/>
    </location>
</feature>
<feature type="transmembrane region" description="Helical" evidence="2">
    <location>
        <begin position="403"/>
        <end position="424"/>
    </location>
</feature>
<reference evidence="4 5" key="1">
    <citation type="submission" date="2023-05" db="EMBL/GenBank/DDBJ databases">
        <title>Draft genome sequence of Streptomyces sp. B-S-A6 isolated from a cave soil in Thailand.</title>
        <authorList>
            <person name="Chamroensaksri N."/>
            <person name="Muangham S."/>
        </authorList>
    </citation>
    <scope>NUCLEOTIDE SEQUENCE [LARGE SCALE GENOMIC DNA]</scope>
    <source>
        <strain evidence="4 5">B-S-A6</strain>
    </source>
</reference>
<feature type="domain" description="DUF7847" evidence="3">
    <location>
        <begin position="165"/>
        <end position="428"/>
    </location>
</feature>
<proteinExistence type="predicted"/>
<protein>
    <recommendedName>
        <fullName evidence="3">DUF7847 domain-containing protein</fullName>
    </recommendedName>
</protein>
<evidence type="ECO:0000256" key="2">
    <source>
        <dbReference type="SAM" id="Phobius"/>
    </source>
</evidence>
<dbReference type="PANTHER" id="PTHR48125">
    <property type="entry name" value="LP07818P1"/>
    <property type="match status" value="1"/>
</dbReference>
<feature type="compositionally biased region" description="Basic and acidic residues" evidence="1">
    <location>
        <begin position="1"/>
        <end position="33"/>
    </location>
</feature>
<feature type="transmembrane region" description="Helical" evidence="2">
    <location>
        <begin position="209"/>
        <end position="239"/>
    </location>
</feature>
<keyword evidence="2" id="KW-0812">Transmembrane</keyword>
<feature type="region of interest" description="Disordered" evidence="1">
    <location>
        <begin position="1"/>
        <end position="126"/>
    </location>
</feature>